<accession>A0AAP0RUU1</accession>
<comment type="caution">
    <text evidence="2">The sequence shown here is derived from an EMBL/GenBank/DDBJ whole genome shotgun (WGS) entry which is preliminary data.</text>
</comment>
<feature type="region of interest" description="Disordered" evidence="1">
    <location>
        <begin position="1"/>
        <end position="67"/>
    </location>
</feature>
<protein>
    <submittedName>
        <fullName evidence="2">Uncharacterized protein</fullName>
    </submittedName>
</protein>
<feature type="region of interest" description="Disordered" evidence="1">
    <location>
        <begin position="200"/>
        <end position="234"/>
    </location>
</feature>
<proteinExistence type="predicted"/>
<dbReference type="EMBL" id="JBBPBK010000006">
    <property type="protein sequence ID" value="KAK9282887.1"/>
    <property type="molecule type" value="Genomic_DNA"/>
</dbReference>
<keyword evidence="3" id="KW-1185">Reference proteome</keyword>
<gene>
    <name evidence="2" type="ORF">L1049_011112</name>
</gene>
<evidence type="ECO:0000313" key="3">
    <source>
        <dbReference type="Proteomes" id="UP001415857"/>
    </source>
</evidence>
<feature type="compositionally biased region" description="Basic and acidic residues" evidence="1">
    <location>
        <begin position="206"/>
        <end position="220"/>
    </location>
</feature>
<feature type="compositionally biased region" description="Basic and acidic residues" evidence="1">
    <location>
        <begin position="1"/>
        <end position="17"/>
    </location>
</feature>
<evidence type="ECO:0000256" key="1">
    <source>
        <dbReference type="SAM" id="MobiDB-lite"/>
    </source>
</evidence>
<dbReference type="Proteomes" id="UP001415857">
    <property type="component" value="Unassembled WGS sequence"/>
</dbReference>
<dbReference type="AlphaFoldDB" id="A0AAP0RUU1"/>
<sequence length="234" mass="26688">MRIREEREERLERKGGSERVAGSPTYSVLTSEEREKVHKRMREKLGKGERKKERGRGQAPYPRSAKRKVYCQTQQDRINVNLPPSFNNNGEENLIDPCPLVQPYHYEENPRNIVHPTQLQHCDPNSNHNNGVYHVPFDSATSVSGFKSWLRQAPFCSEKSSCEATNNCDFQSLSLTMSPNSKAGMSTALSPLQAVENRKCSAGKSHAREPVPRKSIDTFEQRTSQYHGVTRYHT</sequence>
<name>A0AAP0RUU1_LIQFO</name>
<reference evidence="2 3" key="1">
    <citation type="journal article" date="2024" name="Plant J.">
        <title>Genome sequences and population genomics reveal climatic adaptation and genomic divergence between two closely related sweetgum species.</title>
        <authorList>
            <person name="Xu W.Q."/>
            <person name="Ren C.Q."/>
            <person name="Zhang X.Y."/>
            <person name="Comes H.P."/>
            <person name="Liu X.H."/>
            <person name="Li Y.G."/>
            <person name="Kettle C.J."/>
            <person name="Jalonen R."/>
            <person name="Gaisberger H."/>
            <person name="Ma Y.Z."/>
            <person name="Qiu Y.X."/>
        </authorList>
    </citation>
    <scope>NUCLEOTIDE SEQUENCE [LARGE SCALE GENOMIC DNA]</scope>
    <source>
        <strain evidence="2">Hangzhou</strain>
    </source>
</reference>
<evidence type="ECO:0000313" key="2">
    <source>
        <dbReference type="EMBL" id="KAK9282887.1"/>
    </source>
</evidence>
<feature type="compositionally biased region" description="Basic and acidic residues" evidence="1">
    <location>
        <begin position="43"/>
        <end position="56"/>
    </location>
</feature>
<organism evidence="2 3">
    <name type="scientific">Liquidambar formosana</name>
    <name type="common">Formosan gum</name>
    <dbReference type="NCBI Taxonomy" id="63359"/>
    <lineage>
        <taxon>Eukaryota</taxon>
        <taxon>Viridiplantae</taxon>
        <taxon>Streptophyta</taxon>
        <taxon>Embryophyta</taxon>
        <taxon>Tracheophyta</taxon>
        <taxon>Spermatophyta</taxon>
        <taxon>Magnoliopsida</taxon>
        <taxon>eudicotyledons</taxon>
        <taxon>Gunneridae</taxon>
        <taxon>Pentapetalae</taxon>
        <taxon>Saxifragales</taxon>
        <taxon>Altingiaceae</taxon>
        <taxon>Liquidambar</taxon>
    </lineage>
</organism>